<dbReference type="SMART" id="SM00347">
    <property type="entry name" value="HTH_MARR"/>
    <property type="match status" value="1"/>
</dbReference>
<dbReference type="GO" id="GO:0003700">
    <property type="term" value="F:DNA-binding transcription factor activity"/>
    <property type="evidence" value="ECO:0007669"/>
    <property type="project" value="InterPro"/>
</dbReference>
<evidence type="ECO:0000313" key="2">
    <source>
        <dbReference type="EMBL" id="SDM96347.1"/>
    </source>
</evidence>
<organism evidence="2 3">
    <name type="scientific">Allokutzneria albata</name>
    <name type="common">Kibdelosporangium albatum</name>
    <dbReference type="NCBI Taxonomy" id="211114"/>
    <lineage>
        <taxon>Bacteria</taxon>
        <taxon>Bacillati</taxon>
        <taxon>Actinomycetota</taxon>
        <taxon>Actinomycetes</taxon>
        <taxon>Pseudonocardiales</taxon>
        <taxon>Pseudonocardiaceae</taxon>
        <taxon>Allokutzneria</taxon>
    </lineage>
</organism>
<dbReference type="STRING" id="211114.SAMN04489726_4221"/>
<dbReference type="eggNOG" id="COG1846">
    <property type="taxonomic scope" value="Bacteria"/>
</dbReference>
<dbReference type="AlphaFoldDB" id="A0A1G9XI12"/>
<reference evidence="2 3" key="1">
    <citation type="submission" date="2016-10" db="EMBL/GenBank/DDBJ databases">
        <authorList>
            <person name="de Groot N.N."/>
        </authorList>
    </citation>
    <scope>NUCLEOTIDE SEQUENCE [LARGE SCALE GENOMIC DNA]</scope>
    <source>
        <strain evidence="2 3">DSM 44149</strain>
    </source>
</reference>
<dbReference type="EMBL" id="LT629701">
    <property type="protein sequence ID" value="SDM96347.1"/>
    <property type="molecule type" value="Genomic_DNA"/>
</dbReference>
<proteinExistence type="predicted"/>
<dbReference type="Gene3D" id="1.10.10.10">
    <property type="entry name" value="Winged helix-like DNA-binding domain superfamily/Winged helix DNA-binding domain"/>
    <property type="match status" value="1"/>
</dbReference>
<sequence length="139" mass="15323">MVAVERAMVRVRRRQTRRALASEAAVDPTLTALADAVEGEQQAARPCSVTSLAELLSVDQPRASRLVAKAVAAGLVRRIADQDDGRRSLLELTEAGWAHVEEVRLRRQERFAAAMRGWSAKERADFAELLTRFVDALDG</sequence>
<evidence type="ECO:0000313" key="3">
    <source>
        <dbReference type="Proteomes" id="UP000183376"/>
    </source>
</evidence>
<dbReference type="PANTHER" id="PTHR33164:SF57">
    <property type="entry name" value="MARR-FAMILY TRANSCRIPTIONAL REGULATOR"/>
    <property type="match status" value="1"/>
</dbReference>
<dbReference type="SUPFAM" id="SSF46785">
    <property type="entry name" value="Winged helix' DNA-binding domain"/>
    <property type="match status" value="1"/>
</dbReference>
<dbReference type="InterPro" id="IPR036390">
    <property type="entry name" value="WH_DNA-bd_sf"/>
</dbReference>
<dbReference type="InterPro" id="IPR039422">
    <property type="entry name" value="MarR/SlyA-like"/>
</dbReference>
<dbReference type="PROSITE" id="PS50995">
    <property type="entry name" value="HTH_MARR_2"/>
    <property type="match status" value="1"/>
</dbReference>
<dbReference type="InterPro" id="IPR036388">
    <property type="entry name" value="WH-like_DNA-bd_sf"/>
</dbReference>
<dbReference type="Proteomes" id="UP000183376">
    <property type="component" value="Chromosome I"/>
</dbReference>
<accession>A0A1G9XI12</accession>
<dbReference type="GO" id="GO:0006950">
    <property type="term" value="P:response to stress"/>
    <property type="evidence" value="ECO:0007669"/>
    <property type="project" value="TreeGrafter"/>
</dbReference>
<dbReference type="InterPro" id="IPR000835">
    <property type="entry name" value="HTH_MarR-typ"/>
</dbReference>
<dbReference type="PANTHER" id="PTHR33164">
    <property type="entry name" value="TRANSCRIPTIONAL REGULATOR, MARR FAMILY"/>
    <property type="match status" value="1"/>
</dbReference>
<gene>
    <name evidence="2" type="ORF">SAMN04489726_4221</name>
</gene>
<evidence type="ECO:0000259" key="1">
    <source>
        <dbReference type="PROSITE" id="PS50995"/>
    </source>
</evidence>
<name>A0A1G9XI12_ALLAB</name>
<dbReference type="Pfam" id="PF12802">
    <property type="entry name" value="MarR_2"/>
    <property type="match status" value="1"/>
</dbReference>
<feature type="domain" description="HTH marR-type" evidence="1">
    <location>
        <begin position="1"/>
        <end position="135"/>
    </location>
</feature>
<keyword evidence="3" id="KW-1185">Reference proteome</keyword>
<dbReference type="PRINTS" id="PR00598">
    <property type="entry name" value="HTHMARR"/>
</dbReference>
<protein>
    <submittedName>
        <fullName evidence="2">MarR family protein</fullName>
    </submittedName>
</protein>